<evidence type="ECO:0000313" key="1">
    <source>
        <dbReference type="EMBL" id="WCT72407.1"/>
    </source>
</evidence>
<dbReference type="EMBL" id="CP117411">
    <property type="protein sequence ID" value="WCT72407.1"/>
    <property type="molecule type" value="Genomic_DNA"/>
</dbReference>
<accession>A0ABY7TGP9</accession>
<sequence>MQATPPAIVTPAPVVAGLPFAPPKLLRYRTVQTRAAAAGPIHFTMERSLAFAPLPGGHWRATLTLTAMSSDAHEPVRGTFLVGMTPFLHVPVRIDLDPRGQVVAVLDAERTWGRIAASFAAVLADMEKRKTPEPFLSQFRAFVAQQTGLPPADREARLAETIEPFLARALPALKDGETAPYAAIRPSPLGTKLATSGTVRRAAGPDGTALYDFDLAEDSAALGSAAKAAGAAPARPTMRQRISAAASRTTGMLVRQRIVTTIGLPGRSVEMTEETAQIP</sequence>
<keyword evidence="2" id="KW-1185">Reference proteome</keyword>
<reference evidence="1 2" key="1">
    <citation type="submission" date="2023-02" db="EMBL/GenBank/DDBJ databases">
        <title>Genome sequence of Sphingomonas naphthae.</title>
        <authorList>
            <person name="Kim S."/>
            <person name="Heo J."/>
            <person name="Kwon S.-W."/>
        </authorList>
    </citation>
    <scope>NUCLEOTIDE SEQUENCE [LARGE SCALE GENOMIC DNA]</scope>
    <source>
        <strain evidence="1 2">KACC 18716</strain>
    </source>
</reference>
<evidence type="ECO:0000313" key="2">
    <source>
        <dbReference type="Proteomes" id="UP001220395"/>
    </source>
</evidence>
<name>A0ABY7TGP9_9SPHN</name>
<protein>
    <submittedName>
        <fullName evidence="1">Uncharacterized protein</fullName>
    </submittedName>
</protein>
<organism evidence="1 2">
    <name type="scientific">Sphingomonas naphthae</name>
    <dbReference type="NCBI Taxonomy" id="1813468"/>
    <lineage>
        <taxon>Bacteria</taxon>
        <taxon>Pseudomonadati</taxon>
        <taxon>Pseudomonadota</taxon>
        <taxon>Alphaproteobacteria</taxon>
        <taxon>Sphingomonadales</taxon>
        <taxon>Sphingomonadaceae</taxon>
        <taxon>Sphingomonas</taxon>
    </lineage>
</organism>
<proteinExistence type="predicted"/>
<dbReference type="Proteomes" id="UP001220395">
    <property type="component" value="Chromosome"/>
</dbReference>
<dbReference type="RefSeq" id="WP_273686367.1">
    <property type="nucleotide sequence ID" value="NZ_CP117411.1"/>
</dbReference>
<gene>
    <name evidence="1" type="ORF">PQ455_12250</name>
</gene>